<proteinExistence type="predicted"/>
<keyword evidence="2" id="KW-1185">Reference proteome</keyword>
<dbReference type="Proteomes" id="UP000540685">
    <property type="component" value="Unassembled WGS sequence"/>
</dbReference>
<gene>
    <name evidence="1" type="ORF">F4562_001311</name>
</gene>
<dbReference type="AlphaFoldDB" id="A0A7W9MFC6"/>
<accession>A0A7W9MFC6</accession>
<evidence type="ECO:0000313" key="2">
    <source>
        <dbReference type="Proteomes" id="UP000540685"/>
    </source>
</evidence>
<name>A0A7W9MFC6_9ACTN</name>
<evidence type="ECO:0000313" key="1">
    <source>
        <dbReference type="EMBL" id="MBB5818249.1"/>
    </source>
</evidence>
<organism evidence="1 2">
    <name type="scientific">Streptosporangium becharense</name>
    <dbReference type="NCBI Taxonomy" id="1816182"/>
    <lineage>
        <taxon>Bacteria</taxon>
        <taxon>Bacillati</taxon>
        <taxon>Actinomycetota</taxon>
        <taxon>Actinomycetes</taxon>
        <taxon>Streptosporangiales</taxon>
        <taxon>Streptosporangiaceae</taxon>
        <taxon>Streptosporangium</taxon>
    </lineage>
</organism>
<sequence length="139" mass="14413">MRIMTRPHQLPPRVAAGLVILNSGLTKRGADAETAAGLHGMAVGTYPFLKDQDPERFVGLLSKAEIALGVALLVPAVPSVLAGAALTAFAGGLIGLYLKTPGMREEGSLRPSPQGISIVKDVWLLGIGAGLVMEELTCD</sequence>
<reference evidence="1 2" key="1">
    <citation type="submission" date="2020-08" db="EMBL/GenBank/DDBJ databases">
        <title>Sequencing the genomes of 1000 actinobacteria strains.</title>
        <authorList>
            <person name="Klenk H.-P."/>
        </authorList>
    </citation>
    <scope>NUCLEOTIDE SEQUENCE [LARGE SCALE GENOMIC DNA]</scope>
    <source>
        <strain evidence="1 2">DSM 46887</strain>
    </source>
</reference>
<protein>
    <recommendedName>
        <fullName evidence="3">DoxX family protein</fullName>
    </recommendedName>
</protein>
<dbReference type="RefSeq" id="WP_184543857.1">
    <property type="nucleotide sequence ID" value="NZ_JACHMP010000001.1"/>
</dbReference>
<evidence type="ECO:0008006" key="3">
    <source>
        <dbReference type="Google" id="ProtNLM"/>
    </source>
</evidence>
<comment type="caution">
    <text evidence="1">The sequence shown here is derived from an EMBL/GenBank/DDBJ whole genome shotgun (WGS) entry which is preliminary data.</text>
</comment>
<dbReference type="EMBL" id="JACHMP010000001">
    <property type="protein sequence ID" value="MBB5818249.1"/>
    <property type="molecule type" value="Genomic_DNA"/>
</dbReference>